<comment type="caution">
    <text evidence="1">The sequence shown here is derived from an EMBL/GenBank/DDBJ whole genome shotgun (WGS) entry which is preliminary data.</text>
</comment>
<proteinExistence type="predicted"/>
<protein>
    <recommendedName>
        <fullName evidence="3">Paeninodin family lasso peptide</fullName>
    </recommendedName>
</protein>
<evidence type="ECO:0008006" key="3">
    <source>
        <dbReference type="Google" id="ProtNLM"/>
    </source>
</evidence>
<keyword evidence="2" id="KW-1185">Reference proteome</keyword>
<dbReference type="EMBL" id="JACHXO010000003">
    <property type="protein sequence ID" value="MBB3194993.1"/>
    <property type="molecule type" value="Genomic_DNA"/>
</dbReference>
<evidence type="ECO:0000313" key="1">
    <source>
        <dbReference type="EMBL" id="MBB3194993.1"/>
    </source>
</evidence>
<organism evidence="1 2">
    <name type="scientific">Roseateles terrae</name>
    <dbReference type="NCBI Taxonomy" id="431060"/>
    <lineage>
        <taxon>Bacteria</taxon>
        <taxon>Pseudomonadati</taxon>
        <taxon>Pseudomonadota</taxon>
        <taxon>Betaproteobacteria</taxon>
        <taxon>Burkholderiales</taxon>
        <taxon>Sphaerotilaceae</taxon>
        <taxon>Roseateles</taxon>
    </lineage>
</organism>
<sequence>MQAQQTSVISNTEEQALVELDLEVLVHVGGGTPKGTWNEDPVATVAAVDTNPTPKGTW</sequence>
<gene>
    <name evidence="1" type="ORF">FHS28_002389</name>
</gene>
<name>A0ABR6GS94_9BURK</name>
<evidence type="ECO:0000313" key="2">
    <source>
        <dbReference type="Proteomes" id="UP000574369"/>
    </source>
</evidence>
<reference evidence="1 2" key="1">
    <citation type="submission" date="2020-08" db="EMBL/GenBank/DDBJ databases">
        <title>Genomic Encyclopedia of Type Strains, Phase III (KMG-III): the genomes of soil and plant-associated and newly described type strains.</title>
        <authorList>
            <person name="Whitman W."/>
        </authorList>
    </citation>
    <scope>NUCLEOTIDE SEQUENCE [LARGE SCALE GENOMIC DNA]</scope>
    <source>
        <strain evidence="1 2">CECT 7247</strain>
    </source>
</reference>
<dbReference type="Proteomes" id="UP000574369">
    <property type="component" value="Unassembled WGS sequence"/>
</dbReference>
<accession>A0ABR6GS94</accession>
<dbReference type="RefSeq" id="WP_184294640.1">
    <property type="nucleotide sequence ID" value="NZ_JACHXO010000003.1"/>
</dbReference>